<sequence length="313" mass="34951">MDTRQLQYFISVAEHLSFTTAAKHLYVSQPSLSQQIAELEKQIGARLFIRNRHSVALTAAGTVLLKEAKAIIARSLDAIRMTREADAGVTGNLRIGILGHAERRILPRITANFHHKYPQINLVFEYFSLSGLDEALQHAHVDLGFTLVLESTSLPQISFKKIITDSLCLVVPHSHELANEPLINYSNIPLIAKETIIFEQQPIASRGYENLLRICFNRCFSPNVLQVPNLPAVLLSVECGLGISIQPSVIPKTYRSPYIRYIDILGNDTRIDLVAAWHKKNSNPSISLFLQELEAAKKPIDNYPILQTTAALP</sequence>
<reference evidence="6 7" key="1">
    <citation type="submission" date="2017-04" db="EMBL/GenBank/DDBJ databases">
        <authorList>
            <person name="Afonso C.L."/>
            <person name="Miller P.J."/>
            <person name="Scott M.A."/>
            <person name="Spackman E."/>
            <person name="Goraichik I."/>
            <person name="Dimitrov K.M."/>
            <person name="Suarez D.L."/>
            <person name="Swayne D.E."/>
        </authorList>
    </citation>
    <scope>NUCLEOTIDE SEQUENCE [LARGE SCALE GENOMIC DNA]</scope>
    <source>
        <strain evidence="6 7">DSM 5090</strain>
    </source>
</reference>
<dbReference type="InterPro" id="IPR036388">
    <property type="entry name" value="WH-like_DNA-bd_sf"/>
</dbReference>
<keyword evidence="4" id="KW-0804">Transcription</keyword>
<evidence type="ECO:0000313" key="7">
    <source>
        <dbReference type="Proteomes" id="UP000192738"/>
    </source>
</evidence>
<dbReference type="Pfam" id="PF00126">
    <property type="entry name" value="HTH_1"/>
    <property type="match status" value="1"/>
</dbReference>
<dbReference type="Proteomes" id="UP000192738">
    <property type="component" value="Unassembled WGS sequence"/>
</dbReference>
<keyword evidence="7" id="KW-1185">Reference proteome</keyword>
<dbReference type="GO" id="GO:0003677">
    <property type="term" value="F:DNA binding"/>
    <property type="evidence" value="ECO:0007669"/>
    <property type="project" value="UniProtKB-KW"/>
</dbReference>
<dbReference type="Gene3D" id="3.40.190.10">
    <property type="entry name" value="Periplasmic binding protein-like II"/>
    <property type="match status" value="2"/>
</dbReference>
<proteinExistence type="inferred from homology"/>
<evidence type="ECO:0000256" key="4">
    <source>
        <dbReference type="ARBA" id="ARBA00023163"/>
    </source>
</evidence>
<dbReference type="EMBL" id="FWXI01000009">
    <property type="protein sequence ID" value="SMC80661.1"/>
    <property type="molecule type" value="Genomic_DNA"/>
</dbReference>
<accession>A0A1W2C6B8</accession>
<dbReference type="AlphaFoldDB" id="A0A1W2C6B8"/>
<evidence type="ECO:0000256" key="1">
    <source>
        <dbReference type="ARBA" id="ARBA00009437"/>
    </source>
</evidence>
<dbReference type="PANTHER" id="PTHR30346">
    <property type="entry name" value="TRANSCRIPTIONAL DUAL REGULATOR HCAR-RELATED"/>
    <property type="match status" value="1"/>
</dbReference>
<evidence type="ECO:0000313" key="6">
    <source>
        <dbReference type="EMBL" id="SMC80661.1"/>
    </source>
</evidence>
<keyword evidence="2" id="KW-0805">Transcription regulation</keyword>
<protein>
    <submittedName>
        <fullName evidence="6">DNA-binding transcriptional regulator, LysR family</fullName>
    </submittedName>
</protein>
<evidence type="ECO:0000256" key="3">
    <source>
        <dbReference type="ARBA" id="ARBA00023125"/>
    </source>
</evidence>
<name>A0A1W2C6B8_9FIRM</name>
<dbReference type="OrthoDB" id="9803735at2"/>
<evidence type="ECO:0000259" key="5">
    <source>
        <dbReference type="PROSITE" id="PS50931"/>
    </source>
</evidence>
<dbReference type="FunFam" id="1.10.10.10:FF:000001">
    <property type="entry name" value="LysR family transcriptional regulator"/>
    <property type="match status" value="1"/>
</dbReference>
<keyword evidence="3 6" id="KW-0238">DNA-binding</keyword>
<dbReference type="CDD" id="cd08414">
    <property type="entry name" value="PBP2_LTTR_aromatics_like"/>
    <property type="match status" value="1"/>
</dbReference>
<dbReference type="Gene3D" id="1.10.10.10">
    <property type="entry name" value="Winged helix-like DNA-binding domain superfamily/Winged helix DNA-binding domain"/>
    <property type="match status" value="1"/>
</dbReference>
<comment type="similarity">
    <text evidence="1">Belongs to the LysR transcriptional regulatory family.</text>
</comment>
<dbReference type="InterPro" id="IPR000847">
    <property type="entry name" value="LysR_HTH_N"/>
</dbReference>
<feature type="domain" description="HTH lysR-type" evidence="5">
    <location>
        <begin position="1"/>
        <end position="58"/>
    </location>
</feature>
<dbReference type="STRING" id="112901.SAMN04488500_109175"/>
<gene>
    <name evidence="6" type="ORF">SAMN04488500_109175</name>
</gene>
<dbReference type="PROSITE" id="PS50931">
    <property type="entry name" value="HTH_LYSR"/>
    <property type="match status" value="1"/>
</dbReference>
<dbReference type="RefSeq" id="WP_084576070.1">
    <property type="nucleotide sequence ID" value="NZ_CP155572.1"/>
</dbReference>
<dbReference type="PRINTS" id="PR00039">
    <property type="entry name" value="HTHLYSR"/>
</dbReference>
<dbReference type="SUPFAM" id="SSF46785">
    <property type="entry name" value="Winged helix' DNA-binding domain"/>
    <property type="match status" value="1"/>
</dbReference>
<dbReference type="InterPro" id="IPR036390">
    <property type="entry name" value="WH_DNA-bd_sf"/>
</dbReference>
<dbReference type="PANTHER" id="PTHR30346:SF0">
    <property type="entry name" value="HCA OPERON TRANSCRIPTIONAL ACTIVATOR HCAR"/>
    <property type="match status" value="1"/>
</dbReference>
<dbReference type="Pfam" id="PF03466">
    <property type="entry name" value="LysR_substrate"/>
    <property type="match status" value="1"/>
</dbReference>
<dbReference type="SUPFAM" id="SSF53850">
    <property type="entry name" value="Periplasmic binding protein-like II"/>
    <property type="match status" value="1"/>
</dbReference>
<organism evidence="6 7">
    <name type="scientific">Sporomusa malonica</name>
    <dbReference type="NCBI Taxonomy" id="112901"/>
    <lineage>
        <taxon>Bacteria</taxon>
        <taxon>Bacillati</taxon>
        <taxon>Bacillota</taxon>
        <taxon>Negativicutes</taxon>
        <taxon>Selenomonadales</taxon>
        <taxon>Sporomusaceae</taxon>
        <taxon>Sporomusa</taxon>
    </lineage>
</organism>
<dbReference type="InterPro" id="IPR005119">
    <property type="entry name" value="LysR_subst-bd"/>
</dbReference>
<dbReference type="GO" id="GO:0032993">
    <property type="term" value="C:protein-DNA complex"/>
    <property type="evidence" value="ECO:0007669"/>
    <property type="project" value="TreeGrafter"/>
</dbReference>
<dbReference type="GO" id="GO:0003700">
    <property type="term" value="F:DNA-binding transcription factor activity"/>
    <property type="evidence" value="ECO:0007669"/>
    <property type="project" value="InterPro"/>
</dbReference>
<evidence type="ECO:0000256" key="2">
    <source>
        <dbReference type="ARBA" id="ARBA00023015"/>
    </source>
</evidence>